<feature type="compositionally biased region" description="Low complexity" evidence="1">
    <location>
        <begin position="266"/>
        <end position="276"/>
    </location>
</feature>
<keyword evidence="4" id="KW-1185">Reference proteome</keyword>
<dbReference type="InterPro" id="IPR031419">
    <property type="entry name" value="RAD51_interact"/>
</dbReference>
<organism evidence="3 4">
    <name type="scientific">Menidia menidia</name>
    <name type="common">Atlantic silverside</name>
    <dbReference type="NCBI Taxonomy" id="238744"/>
    <lineage>
        <taxon>Eukaryota</taxon>
        <taxon>Metazoa</taxon>
        <taxon>Chordata</taxon>
        <taxon>Craniata</taxon>
        <taxon>Vertebrata</taxon>
        <taxon>Euteleostomi</taxon>
        <taxon>Actinopterygii</taxon>
        <taxon>Neopterygii</taxon>
        <taxon>Teleostei</taxon>
        <taxon>Neoteleostei</taxon>
        <taxon>Acanthomorphata</taxon>
        <taxon>Ovalentaria</taxon>
        <taxon>Atherinomorphae</taxon>
        <taxon>Atheriniformes</taxon>
        <taxon>Atherinopsidae</taxon>
        <taxon>Menidiinae</taxon>
        <taxon>Menidia</taxon>
    </lineage>
</organism>
<feature type="compositionally biased region" description="Low complexity" evidence="1">
    <location>
        <begin position="309"/>
        <end position="330"/>
    </location>
</feature>
<dbReference type="GO" id="GO:0000724">
    <property type="term" value="P:double-strand break repair via homologous recombination"/>
    <property type="evidence" value="ECO:0007669"/>
    <property type="project" value="TreeGrafter"/>
</dbReference>
<gene>
    <name evidence="3" type="ORF">MMEN_LOCUS11317</name>
</gene>
<feature type="compositionally biased region" description="Low complexity" evidence="1">
    <location>
        <begin position="237"/>
        <end position="249"/>
    </location>
</feature>
<dbReference type="PANTHER" id="PTHR15361:SF4">
    <property type="entry name" value="RAD51-ASSOCIATED PROTEIN 1"/>
    <property type="match status" value="1"/>
</dbReference>
<feature type="compositionally biased region" description="Acidic residues" evidence="1">
    <location>
        <begin position="187"/>
        <end position="203"/>
    </location>
</feature>
<dbReference type="GO" id="GO:0036297">
    <property type="term" value="P:interstrand cross-link repair"/>
    <property type="evidence" value="ECO:0007669"/>
    <property type="project" value="TreeGrafter"/>
</dbReference>
<reference evidence="3" key="1">
    <citation type="submission" date="2021-05" db="EMBL/GenBank/DDBJ databases">
        <authorList>
            <person name="Tigano A."/>
        </authorList>
    </citation>
    <scope>NUCLEOTIDE SEQUENCE</scope>
</reference>
<dbReference type="AlphaFoldDB" id="A0A8S4B7W1"/>
<evidence type="ECO:0000259" key="2">
    <source>
        <dbReference type="Pfam" id="PF15696"/>
    </source>
</evidence>
<name>A0A8S4B7W1_9TELE</name>
<dbReference type="Pfam" id="PF15696">
    <property type="entry name" value="RAD51_interact"/>
    <property type="match status" value="1"/>
</dbReference>
<comment type="caution">
    <text evidence="3">The sequence shown here is derived from an EMBL/GenBank/DDBJ whole genome shotgun (WGS) entry which is preliminary data.</text>
</comment>
<dbReference type="InterPro" id="IPR052003">
    <property type="entry name" value="HR_DNA-Binding_Protein"/>
</dbReference>
<proteinExistence type="predicted"/>
<feature type="compositionally biased region" description="Low complexity" evidence="1">
    <location>
        <begin position="143"/>
        <end position="156"/>
    </location>
</feature>
<feature type="domain" description="RAD51 interacting motif" evidence="2">
    <location>
        <begin position="305"/>
        <end position="342"/>
    </location>
</feature>
<accession>A0A8S4B7W1</accession>
<dbReference type="EMBL" id="CAJRST010011113">
    <property type="protein sequence ID" value="CAG5927453.1"/>
    <property type="molecule type" value="Genomic_DNA"/>
</dbReference>
<dbReference type="Proteomes" id="UP000677803">
    <property type="component" value="Unassembled WGS sequence"/>
</dbReference>
<evidence type="ECO:0000256" key="1">
    <source>
        <dbReference type="SAM" id="MobiDB-lite"/>
    </source>
</evidence>
<dbReference type="PANTHER" id="PTHR15361">
    <property type="entry name" value="RAD51/NUKS-INTERACTING PROTEIN"/>
    <property type="match status" value="1"/>
</dbReference>
<sequence>MDRPARKTKTVNYCEAKDFDDDEDFASVKAPPSKKAREDVRQEQKKSSSKSSSQETNCQPTQSEKSRKPLDVKLYERDLEAAITLSSLNGTDELKEQSPTTRAEAKVIIPIDENTDPASLHLSNCSVDVRVMGLDQIISEKGSLASARQKSASKAAEVQRNKNDDDDDEDYQPKRAPEFNCKYFADSESDEDFSEPSDSEDEEFTLKKPSKAIKKEKIAKKDQTKPTSASKKERPSSKASKSKSQTAASTPVRSPPTTKVAPKMPSSSCSVPTSKSAACLSPPGGRKPKWTPPGTPLTWHHTTAQIGKSSTPSPSSAEKSPGAGLRLGLSRLVRVKPLHPSVTSH</sequence>
<feature type="region of interest" description="Disordered" evidence="1">
    <location>
        <begin position="1"/>
        <end position="73"/>
    </location>
</feature>
<feature type="region of interest" description="Disordered" evidence="1">
    <location>
        <begin position="143"/>
        <end position="330"/>
    </location>
</feature>
<evidence type="ECO:0000313" key="4">
    <source>
        <dbReference type="Proteomes" id="UP000677803"/>
    </source>
</evidence>
<feature type="compositionally biased region" description="Basic and acidic residues" evidence="1">
    <location>
        <begin position="35"/>
        <end position="46"/>
    </location>
</feature>
<protein>
    <submittedName>
        <fullName evidence="3">(Atlantic silverside) hypothetical protein</fullName>
    </submittedName>
</protein>
<evidence type="ECO:0000313" key="3">
    <source>
        <dbReference type="EMBL" id="CAG5927453.1"/>
    </source>
</evidence>
<dbReference type="GO" id="GO:0003697">
    <property type="term" value="F:single-stranded DNA binding"/>
    <property type="evidence" value="ECO:0007669"/>
    <property type="project" value="TreeGrafter"/>
</dbReference>
<dbReference type="OrthoDB" id="6162659at2759"/>
<feature type="compositionally biased region" description="Basic and acidic residues" evidence="1">
    <location>
        <begin position="64"/>
        <end position="73"/>
    </location>
</feature>
<dbReference type="GO" id="GO:0003690">
    <property type="term" value="F:double-stranded DNA binding"/>
    <property type="evidence" value="ECO:0007669"/>
    <property type="project" value="TreeGrafter"/>
</dbReference>
<feature type="compositionally biased region" description="Basic and acidic residues" evidence="1">
    <location>
        <begin position="213"/>
        <end position="236"/>
    </location>
</feature>